<dbReference type="GO" id="GO:0006580">
    <property type="term" value="P:ethanolamine metabolic process"/>
    <property type="evidence" value="ECO:0007669"/>
    <property type="project" value="TreeGrafter"/>
</dbReference>
<dbReference type="Proteomes" id="UP001140230">
    <property type="component" value="Unassembled WGS sequence"/>
</dbReference>
<dbReference type="CDD" id="cd08566">
    <property type="entry name" value="GDPD_AtGDE_like"/>
    <property type="match status" value="1"/>
</dbReference>
<dbReference type="GO" id="GO:0005886">
    <property type="term" value="C:plasma membrane"/>
    <property type="evidence" value="ECO:0007669"/>
    <property type="project" value="TreeGrafter"/>
</dbReference>
<evidence type="ECO:0000256" key="1">
    <source>
        <dbReference type="SAM" id="MobiDB-lite"/>
    </source>
</evidence>
<proteinExistence type="predicted"/>
<gene>
    <name evidence="3" type="ORF">NY667_10215</name>
</gene>
<dbReference type="NCBIfam" id="NF041304">
    <property type="entry name" value="AvrBs2"/>
    <property type="match status" value="1"/>
</dbReference>
<comment type="caution">
    <text evidence="3">The sequence shown here is derived from an EMBL/GenBank/DDBJ whole genome shotgun (WGS) entry which is preliminary data.</text>
</comment>
<evidence type="ECO:0000313" key="4">
    <source>
        <dbReference type="Proteomes" id="UP001140230"/>
    </source>
</evidence>
<dbReference type="InterPro" id="IPR017946">
    <property type="entry name" value="PLC-like_Pdiesterase_TIM-brl"/>
</dbReference>
<sequence length="731" mass="79704">MPRALLAARSALEVVMRIGPLQPAATHTTALATPTHTSAITPMEVPHAPGGNLPLRARPRRQALMQPPLVPLNDSAMTGKQALVALDSEFSEQRLAEVQARQIIVQAAQSKLATHLAQAGMALKPDSIAARFAAGTLEPVYLDTTAFNAMARGLPGRASAAAGPVLVDAQQGRIIFDLQRAFAPGDTFSDAARTALPKALDLPGHGVENPAWLAAASQSHPARRKMQQTLKYRGHQVPAQHGGAGFYKPDDHRLLEGKATQLHEHLKQVVHENYLQAESTKSLGKDVMVHRGLYDFRNGIPENSLAAVDHAYAQGYRTVELDVQVSADGVPMMLHDFTVGRVLDDPDNPLVANTPFSQLHDQPLVIRNPVDGNFVQTTQRLSSIEQMLKHVVHTKPGMSVVLDCKEKTAEDVALLLMKQPQLRRFTAVKVYSAAYKGGFDELFSNMCKRLQINPLHSQDEPRRQKLRRDLSKIKVVPILDQDSIQDPQLRALFPGDESTSGLVDTATGWMQSWNGMHPVVAETMVTDRDSKAGKALQDARASLQQPGSGYEKAALSSAYRYEDFSMAQSDGSRKYLTWGMFGEINPIPETGFEPTRGTAGAFRDQGDSVLTDQPNEEVLALRENRTLPRGHTGVELNAPPGTPIDTGRDAALVGLRLSQFNAMKQPLDKVNVDAAREGATLDRDATAQQTPAARDATDKRAESLGLLTDRYRGAPVSHYLNEQAKHAEPEE</sequence>
<reference evidence="3" key="2">
    <citation type="submission" date="2022-08" db="EMBL/GenBank/DDBJ databases">
        <authorList>
            <person name="Iruegas-Bocardo F."/>
            <person name="Weisberg A.J."/>
            <person name="Riutta E.R."/>
            <person name="Kilday K."/>
            <person name="Bonkowski J.C."/>
            <person name="Creswell T."/>
            <person name="Daughtrey M.L."/>
            <person name="Rane K."/>
            <person name="Grunwald N.J."/>
            <person name="Chang J.H."/>
            <person name="Putnam M.L."/>
        </authorList>
    </citation>
    <scope>NUCLEOTIDE SEQUENCE</scope>
    <source>
        <strain evidence="3">22-338</strain>
    </source>
</reference>
<feature type="domain" description="GP-PDE" evidence="2">
    <location>
        <begin position="285"/>
        <end position="560"/>
    </location>
</feature>
<organism evidence="3 4">
    <name type="scientific">Xanthomonas hortorum pv. hederae</name>
    <dbReference type="NCBI Taxonomy" id="453603"/>
    <lineage>
        <taxon>Bacteria</taxon>
        <taxon>Pseudomonadati</taxon>
        <taxon>Pseudomonadota</taxon>
        <taxon>Gammaproteobacteria</taxon>
        <taxon>Lysobacterales</taxon>
        <taxon>Lysobacteraceae</taxon>
        <taxon>Xanthomonas</taxon>
    </lineage>
</organism>
<dbReference type="AlphaFoldDB" id="A0A9X4BRD4"/>
<dbReference type="PROSITE" id="PS51704">
    <property type="entry name" value="GP_PDE"/>
    <property type="match status" value="1"/>
</dbReference>
<evidence type="ECO:0000259" key="2">
    <source>
        <dbReference type="PROSITE" id="PS51704"/>
    </source>
</evidence>
<name>A0A9X4BRD4_9XANT</name>
<dbReference type="SUPFAM" id="SSF51695">
    <property type="entry name" value="PLC-like phosphodiesterases"/>
    <property type="match status" value="1"/>
</dbReference>
<reference evidence="3" key="1">
    <citation type="journal article" date="2022" name="Phytopathology">
        <title>Whole genome sequencing-based tracing of a 2022 introduction and outbreak of Xanthomonas hortorum pv. pelargonii.</title>
        <authorList>
            <person name="Iruegas Bocardo F."/>
            <person name="Weisberg A.J."/>
            <person name="Riutta E.R."/>
            <person name="Kilday K.B."/>
            <person name="Bonkowski J.C."/>
            <person name="Creswell T.C."/>
            <person name="Daughtrey M."/>
            <person name="Rane K.K."/>
            <person name="Grunwald N.J."/>
            <person name="Chang J.H."/>
            <person name="Putnam M."/>
        </authorList>
    </citation>
    <scope>NUCLEOTIDE SEQUENCE</scope>
    <source>
        <strain evidence="3">22-338</strain>
    </source>
</reference>
<dbReference type="InterPro" id="IPR030395">
    <property type="entry name" value="GP_PDE_dom"/>
</dbReference>
<dbReference type="GO" id="GO:0006644">
    <property type="term" value="P:phospholipid metabolic process"/>
    <property type="evidence" value="ECO:0007669"/>
    <property type="project" value="TreeGrafter"/>
</dbReference>
<evidence type="ECO:0000313" key="3">
    <source>
        <dbReference type="EMBL" id="MDC8638191.1"/>
    </source>
</evidence>
<dbReference type="PANTHER" id="PTHR46320:SF1">
    <property type="entry name" value="GLYCEROPHOSPHODIESTER PHOSPHODIESTERASE 1"/>
    <property type="match status" value="1"/>
</dbReference>
<dbReference type="GO" id="GO:0008889">
    <property type="term" value="F:glycerophosphodiester phosphodiesterase activity"/>
    <property type="evidence" value="ECO:0007669"/>
    <property type="project" value="TreeGrafter"/>
</dbReference>
<dbReference type="PANTHER" id="PTHR46320">
    <property type="entry name" value="GLYCEROPHOSPHODIESTER PHOSPHODIESTERASE 1"/>
    <property type="match status" value="1"/>
</dbReference>
<dbReference type="RefSeq" id="WP_273664039.1">
    <property type="nucleotide sequence ID" value="NZ_CP168178.1"/>
</dbReference>
<protein>
    <submittedName>
        <fullName evidence="3">Glycerophosphodiester phosphodiesterase family protein</fullName>
    </submittedName>
</protein>
<feature type="region of interest" description="Disordered" evidence="1">
    <location>
        <begin position="680"/>
        <end position="699"/>
    </location>
</feature>
<accession>A0A9X4BRD4</accession>
<dbReference type="GO" id="GO:0070291">
    <property type="term" value="P:N-acylethanolamine metabolic process"/>
    <property type="evidence" value="ECO:0007669"/>
    <property type="project" value="TreeGrafter"/>
</dbReference>
<dbReference type="EMBL" id="JANWTP010000027">
    <property type="protein sequence ID" value="MDC8638191.1"/>
    <property type="molecule type" value="Genomic_DNA"/>
</dbReference>
<dbReference type="Pfam" id="PF03009">
    <property type="entry name" value="GDPD"/>
    <property type="match status" value="1"/>
</dbReference>
<feature type="region of interest" description="Disordered" evidence="1">
    <location>
        <begin position="706"/>
        <end position="731"/>
    </location>
</feature>
<dbReference type="Gene3D" id="3.20.20.190">
    <property type="entry name" value="Phosphatidylinositol (PI) phosphodiesterase"/>
    <property type="match status" value="1"/>
</dbReference>